<evidence type="ECO:0000256" key="1">
    <source>
        <dbReference type="ARBA" id="ARBA00004776"/>
    </source>
</evidence>
<dbReference type="InterPro" id="IPR029044">
    <property type="entry name" value="Nucleotide-diphossugar_trans"/>
</dbReference>
<feature type="domain" description="Glycosyltransferase 2-like" evidence="6">
    <location>
        <begin position="23"/>
        <end position="143"/>
    </location>
</feature>
<dbReference type="Gene3D" id="3.90.550.10">
    <property type="entry name" value="Spore Coat Polysaccharide Biosynthesis Protein SpsA, Chain A"/>
    <property type="match status" value="1"/>
</dbReference>
<feature type="region of interest" description="Disordered" evidence="5">
    <location>
        <begin position="1"/>
        <end position="20"/>
    </location>
</feature>
<reference evidence="7 8" key="1">
    <citation type="submission" date="2024-10" db="EMBL/GenBank/DDBJ databases">
        <authorList>
            <person name="Ratan Roy A."/>
            <person name="Morales Sandoval P.H."/>
            <person name="De Los Santos Villalobos S."/>
            <person name="Chakraborty S."/>
            <person name="Mukherjee J."/>
        </authorList>
    </citation>
    <scope>NUCLEOTIDE SEQUENCE [LARGE SCALE GENOMIC DNA]</scope>
    <source>
        <strain evidence="7 8">S1</strain>
    </source>
</reference>
<dbReference type="PANTHER" id="PTHR43179:SF12">
    <property type="entry name" value="GALACTOFURANOSYLTRANSFERASE GLFT2"/>
    <property type="match status" value="1"/>
</dbReference>
<evidence type="ECO:0000256" key="5">
    <source>
        <dbReference type="SAM" id="MobiDB-lite"/>
    </source>
</evidence>
<dbReference type="PANTHER" id="PTHR43179">
    <property type="entry name" value="RHAMNOSYLTRANSFERASE WBBL"/>
    <property type="match status" value="1"/>
</dbReference>
<keyword evidence="4 7" id="KW-0808">Transferase</keyword>
<feature type="compositionally biased region" description="Polar residues" evidence="5">
    <location>
        <begin position="1"/>
        <end position="19"/>
    </location>
</feature>
<comment type="pathway">
    <text evidence="1">Cell wall biogenesis; cell wall polysaccharide biosynthesis.</text>
</comment>
<dbReference type="InterPro" id="IPR001173">
    <property type="entry name" value="Glyco_trans_2-like"/>
</dbReference>
<accession>A0ABW6IBW3</accession>
<organism evidence="7 8">
    <name type="scientific">Almyronema epifaneia S1</name>
    <dbReference type="NCBI Taxonomy" id="2991925"/>
    <lineage>
        <taxon>Bacteria</taxon>
        <taxon>Bacillati</taxon>
        <taxon>Cyanobacteriota</taxon>
        <taxon>Cyanophyceae</taxon>
        <taxon>Nodosilineales</taxon>
        <taxon>Nodosilineaceae</taxon>
        <taxon>Almyronema</taxon>
        <taxon>Almyronema epifaneia</taxon>
    </lineage>
</organism>
<dbReference type="RefSeq" id="WP_377962588.1">
    <property type="nucleotide sequence ID" value="NZ_JBHZOL010000031.1"/>
</dbReference>
<dbReference type="Proteomes" id="UP001600165">
    <property type="component" value="Unassembled WGS sequence"/>
</dbReference>
<protein>
    <submittedName>
        <fullName evidence="7">Glycosyltransferase family 2 protein</fullName>
        <ecNumber evidence="7">2.4.-.-</ecNumber>
    </submittedName>
</protein>
<evidence type="ECO:0000313" key="7">
    <source>
        <dbReference type="EMBL" id="MFE4105648.1"/>
    </source>
</evidence>
<dbReference type="EC" id="2.4.-.-" evidence="7"/>
<evidence type="ECO:0000256" key="2">
    <source>
        <dbReference type="ARBA" id="ARBA00006739"/>
    </source>
</evidence>
<dbReference type="GO" id="GO:0016757">
    <property type="term" value="F:glycosyltransferase activity"/>
    <property type="evidence" value="ECO:0007669"/>
    <property type="project" value="UniProtKB-KW"/>
</dbReference>
<keyword evidence="3 7" id="KW-0328">Glycosyltransferase</keyword>
<dbReference type="SUPFAM" id="SSF53448">
    <property type="entry name" value="Nucleotide-diphospho-sugar transferases"/>
    <property type="match status" value="1"/>
</dbReference>
<keyword evidence="8" id="KW-1185">Reference proteome</keyword>
<dbReference type="Pfam" id="PF00535">
    <property type="entry name" value="Glycos_transf_2"/>
    <property type="match status" value="1"/>
</dbReference>
<evidence type="ECO:0000313" key="8">
    <source>
        <dbReference type="Proteomes" id="UP001600165"/>
    </source>
</evidence>
<name>A0ABW6IBW3_9CYAN</name>
<evidence type="ECO:0000256" key="3">
    <source>
        <dbReference type="ARBA" id="ARBA00022676"/>
    </source>
</evidence>
<comment type="caution">
    <text evidence="7">The sequence shown here is derived from an EMBL/GenBank/DDBJ whole genome shotgun (WGS) entry which is preliminary data.</text>
</comment>
<gene>
    <name evidence="7" type="ORF">ACFVKH_05120</name>
</gene>
<comment type="similarity">
    <text evidence="2">Belongs to the glycosyltransferase 2 family.</text>
</comment>
<sequence>MLLENSPQPSEPTQSSMPTMATVLPVRNRRHHTLAILRQLSEQSQQQAMPLQIVVVDDASTDGTPDLIKAEFPQVHLLAGDGHLWWTGAIAQGMQYAVEQLASDYIVWLNDDITLADDFLLQLLKVCQANSGQKVITGGIVRAQSHPDWVVYGGVLNSRPINSMAQFATEPTLKVHTLNGNIAVFPALLVKEIGLPNVERFRHYGGDYEYICRARTKGYQIRLSSNLQATTDFQVADVQRHMPLWLQWYLSPDWSAKRQVFQQLTNLKSPQNVQHMVNSIYRDRPSVPRWKYLVFYLRKVVKLLLSELTPGHIQHQRATEYLQQQNVPEAIAGKILSQRPVKP</sequence>
<evidence type="ECO:0000256" key="4">
    <source>
        <dbReference type="ARBA" id="ARBA00022679"/>
    </source>
</evidence>
<evidence type="ECO:0000259" key="6">
    <source>
        <dbReference type="Pfam" id="PF00535"/>
    </source>
</evidence>
<proteinExistence type="inferred from homology"/>
<dbReference type="EMBL" id="JBHZOL010000031">
    <property type="protein sequence ID" value="MFE4105648.1"/>
    <property type="molecule type" value="Genomic_DNA"/>
</dbReference>